<organism evidence="2 3">
    <name type="scientific">Granulicatella adiacens ATCC 49175</name>
    <dbReference type="NCBI Taxonomy" id="638301"/>
    <lineage>
        <taxon>Bacteria</taxon>
        <taxon>Bacillati</taxon>
        <taxon>Bacillota</taxon>
        <taxon>Bacilli</taxon>
        <taxon>Lactobacillales</taxon>
        <taxon>Carnobacteriaceae</taxon>
        <taxon>Granulicatella</taxon>
    </lineage>
</organism>
<evidence type="ECO:0000259" key="1">
    <source>
        <dbReference type="Pfam" id="PF12645"/>
    </source>
</evidence>
<dbReference type="Proteomes" id="UP000005926">
    <property type="component" value="Unassembled WGS sequence"/>
</dbReference>
<dbReference type="GeneID" id="78412442"/>
<dbReference type="AlphaFoldDB" id="C8NIQ4"/>
<dbReference type="RefSeq" id="WP_005606414.1">
    <property type="nucleotide sequence ID" value="NZ_CP102283.1"/>
</dbReference>
<reference evidence="2 3" key="1">
    <citation type="submission" date="2009-08" db="EMBL/GenBank/DDBJ databases">
        <authorList>
            <person name="Muzny D."/>
            <person name="Qin X."/>
            <person name="Deng J."/>
            <person name="Jiang H."/>
            <person name="Liu Y."/>
            <person name="Qu J."/>
            <person name="Song X.-Z."/>
            <person name="Zhang L."/>
            <person name="Thornton R."/>
            <person name="Coyle M."/>
            <person name="Francisco L."/>
            <person name="Jackson L."/>
            <person name="Javaid M."/>
            <person name="Korchina V."/>
            <person name="Kovar C."/>
            <person name="Mata R."/>
            <person name="Mathew T."/>
            <person name="Ngo R."/>
            <person name="Nguyen L."/>
            <person name="Nguyen N."/>
            <person name="Okwuonu G."/>
            <person name="Ongeri F."/>
            <person name="Pham C."/>
            <person name="Simmons D."/>
            <person name="Wilczek-Boney K."/>
            <person name="Hale W."/>
            <person name="Jakkamsetti A."/>
            <person name="Pham P."/>
            <person name="Ruth R."/>
            <person name="San Lucas F."/>
            <person name="Warren J."/>
            <person name="Zhang J."/>
            <person name="Zhao Z."/>
            <person name="Zhou C."/>
            <person name="Zhu D."/>
            <person name="Lee S."/>
            <person name="Bess C."/>
            <person name="Blankenburg K."/>
            <person name="Forbes L."/>
            <person name="Fu Q."/>
            <person name="Gubbala S."/>
            <person name="Hirani K."/>
            <person name="Jayaseelan J.C."/>
            <person name="Lara F."/>
            <person name="Munidasa M."/>
            <person name="Palculict T."/>
            <person name="Patil S."/>
            <person name="Pu L.-L."/>
            <person name="Saada N."/>
            <person name="Tang L."/>
            <person name="Weissenberger G."/>
            <person name="Zhu Y."/>
            <person name="Hemphill L."/>
            <person name="Shang Y."/>
            <person name="Youmans B."/>
            <person name="Ayvaz T."/>
            <person name="Ross M."/>
            <person name="Santibanez J."/>
            <person name="Aqrawi P."/>
            <person name="Gross S."/>
            <person name="Joshi V."/>
            <person name="Fowler G."/>
            <person name="Nazareth L."/>
            <person name="Reid J."/>
            <person name="Worley K."/>
            <person name="Petrosino J."/>
            <person name="Highlander S."/>
            <person name="Gibbs R."/>
        </authorList>
    </citation>
    <scope>NUCLEOTIDE SEQUENCE [LARGE SCALE GENOMIC DNA]</scope>
    <source>
        <strain evidence="2 3">ATCC 49175</strain>
    </source>
</reference>
<dbReference type="STRING" id="638301.HMPREF0444_1799"/>
<gene>
    <name evidence="2" type="ORF">HMPREF0444_1799</name>
</gene>
<protein>
    <recommendedName>
        <fullName evidence="1">Helix-turn-helix conjugative transposon-like domain-containing protein</fullName>
    </recommendedName>
</protein>
<dbReference type="InterPro" id="IPR024760">
    <property type="entry name" value="HTH_dom_conjug_TS-like"/>
</dbReference>
<dbReference type="EMBL" id="ACKZ01000029">
    <property type="protein sequence ID" value="EEW36451.1"/>
    <property type="molecule type" value="Genomic_DNA"/>
</dbReference>
<keyword evidence="3" id="KW-1185">Reference proteome</keyword>
<dbReference type="Pfam" id="PF12645">
    <property type="entry name" value="HTH_16"/>
    <property type="match status" value="1"/>
</dbReference>
<name>C8NIQ4_9LACT</name>
<evidence type="ECO:0000313" key="2">
    <source>
        <dbReference type="EMBL" id="EEW36451.1"/>
    </source>
</evidence>
<comment type="caution">
    <text evidence="2">The sequence shown here is derived from an EMBL/GenBank/DDBJ whole genome shotgun (WGS) entry which is preliminary data.</text>
</comment>
<proteinExistence type="predicted"/>
<feature type="domain" description="Helix-turn-helix conjugative transposon-like" evidence="1">
    <location>
        <begin position="8"/>
        <end position="40"/>
    </location>
</feature>
<accession>C8NIQ4</accession>
<evidence type="ECO:0000313" key="3">
    <source>
        <dbReference type="Proteomes" id="UP000005926"/>
    </source>
</evidence>
<dbReference type="HOGENOM" id="CLU_3200376_0_0_9"/>
<sequence>MEKKELSEVVHLAKENNEEAITELLKRFEPLIASMNHHYFFHEMD</sequence>